<accession>A0A6G1G6F1</accession>
<dbReference type="InterPro" id="IPR036388">
    <property type="entry name" value="WH-like_DNA-bd_sf"/>
</dbReference>
<organism evidence="6">
    <name type="scientific">Eremomyces bilateralis CBS 781.70</name>
    <dbReference type="NCBI Taxonomy" id="1392243"/>
    <lineage>
        <taxon>Eukaryota</taxon>
        <taxon>Fungi</taxon>
        <taxon>Dikarya</taxon>
        <taxon>Ascomycota</taxon>
        <taxon>Pezizomycotina</taxon>
        <taxon>Dothideomycetes</taxon>
        <taxon>Dothideomycetes incertae sedis</taxon>
        <taxon>Eremomycetales</taxon>
        <taxon>Eremomycetaceae</taxon>
        <taxon>Eremomyces</taxon>
    </lineage>
</organism>
<evidence type="ECO:0000256" key="2">
    <source>
        <dbReference type="ARBA" id="ARBA00022679"/>
    </source>
</evidence>
<dbReference type="GO" id="GO:0008171">
    <property type="term" value="F:O-methyltransferase activity"/>
    <property type="evidence" value="ECO:0007669"/>
    <property type="project" value="InterPro"/>
</dbReference>
<dbReference type="EMBL" id="ML975155">
    <property type="protein sequence ID" value="KAF1813460.1"/>
    <property type="molecule type" value="Genomic_DNA"/>
</dbReference>
<keyword evidence="3" id="KW-0949">S-adenosyl-L-methionine</keyword>
<dbReference type="PROSITE" id="PS51683">
    <property type="entry name" value="SAM_OMT_II"/>
    <property type="match status" value="1"/>
</dbReference>
<dbReference type="InterPro" id="IPR001077">
    <property type="entry name" value="COMT_C"/>
</dbReference>
<dbReference type="Gene3D" id="3.40.50.150">
    <property type="entry name" value="Vaccinia Virus protein VP39"/>
    <property type="match status" value="1"/>
</dbReference>
<evidence type="ECO:0000313" key="8">
    <source>
        <dbReference type="RefSeq" id="XP_033535091.1"/>
    </source>
</evidence>
<sequence length="415" mass="45549">MAPLQNLEQLADEIQGLAKTVSAFLGTTNGSIPNFDAAAPDVQAARQKLRDVSKAIYDITTGPRERLINLTTGSTVLSASLRWIYQFRIAQSVPLDAPITFTALATAAGVDESQLKRVLRYAITHGIFTEPTVGSVAHTSESKLLGNDPFMQNYIGHYSEHSFHIVSKMPEATAKWGASPETTETGFNVAFDTEMPMFKYMQNHPAKAKRFAGLMQGMASSPRYHLRHLVEGYDWAALGNGKVVDIGGSAGHASIALANAYPSLTFVVEDLPHVVAQGAEALPEPLKSRISFLPLDFFTPQPVKDADVYILRQICHDWSDKYAVKILENLLPAMKKGAKLVIMDGLIPPPNAIPKLDEAQVRMVDLVMMTHFNGKERDLEDWKGLFAQASPKLKLLNTKTPAGSVYSILELEMEE</sequence>
<proteinExistence type="predicted"/>
<keyword evidence="2 6" id="KW-0808">Transferase</keyword>
<dbReference type="AlphaFoldDB" id="A0A6G1G6F1"/>
<protein>
    <submittedName>
        <fullName evidence="6 8">S-adenosyl-L-methionine-dependent methyltransferase</fullName>
    </submittedName>
</protein>
<dbReference type="SUPFAM" id="SSF46785">
    <property type="entry name" value="Winged helix' DNA-binding domain"/>
    <property type="match status" value="1"/>
</dbReference>
<evidence type="ECO:0000259" key="4">
    <source>
        <dbReference type="Pfam" id="PF00891"/>
    </source>
</evidence>
<dbReference type="CDD" id="cd02440">
    <property type="entry name" value="AdoMet_MTases"/>
    <property type="match status" value="1"/>
</dbReference>
<reference evidence="6 8" key="1">
    <citation type="submission" date="2020-01" db="EMBL/GenBank/DDBJ databases">
        <authorList>
            <consortium name="DOE Joint Genome Institute"/>
            <person name="Haridas S."/>
            <person name="Albert R."/>
            <person name="Binder M."/>
            <person name="Bloem J."/>
            <person name="Labutti K."/>
            <person name="Salamov A."/>
            <person name="Andreopoulos B."/>
            <person name="Baker S.E."/>
            <person name="Barry K."/>
            <person name="Bills G."/>
            <person name="Bluhm B.H."/>
            <person name="Cannon C."/>
            <person name="Castanera R."/>
            <person name="Culley D.E."/>
            <person name="Daum C."/>
            <person name="Ezra D."/>
            <person name="Gonzalez J.B."/>
            <person name="Henrissat B."/>
            <person name="Kuo A."/>
            <person name="Liang C."/>
            <person name="Lipzen A."/>
            <person name="Lutzoni F."/>
            <person name="Magnuson J."/>
            <person name="Mondo S."/>
            <person name="Nolan M."/>
            <person name="Ohm R."/>
            <person name="Pangilinan J."/>
            <person name="Park H.-J."/>
            <person name="Ramirez L."/>
            <person name="Alfaro M."/>
            <person name="Sun H."/>
            <person name="Tritt A."/>
            <person name="Yoshinaga Y."/>
            <person name="Zwiers L.-H."/>
            <person name="Turgeon B.G."/>
            <person name="Goodwin S.B."/>
            <person name="Spatafora J.W."/>
            <person name="Crous P.W."/>
            <person name="Grigoriev I.V."/>
        </authorList>
    </citation>
    <scope>NUCLEOTIDE SEQUENCE</scope>
    <source>
        <strain evidence="6 8">CBS 781.70</strain>
    </source>
</reference>
<gene>
    <name evidence="6 8" type="ORF">P152DRAFT_457826</name>
</gene>
<dbReference type="Proteomes" id="UP000504638">
    <property type="component" value="Unplaced"/>
</dbReference>
<evidence type="ECO:0000313" key="7">
    <source>
        <dbReference type="Proteomes" id="UP000504638"/>
    </source>
</evidence>
<dbReference type="InterPro" id="IPR012967">
    <property type="entry name" value="COMT_dimerisation"/>
</dbReference>
<dbReference type="GeneID" id="54419881"/>
<reference evidence="8" key="2">
    <citation type="submission" date="2020-04" db="EMBL/GenBank/DDBJ databases">
        <authorList>
            <consortium name="NCBI Genome Project"/>
        </authorList>
    </citation>
    <scope>NUCLEOTIDE SEQUENCE</scope>
    <source>
        <strain evidence="8">CBS 781.70</strain>
    </source>
</reference>
<dbReference type="InterPro" id="IPR016461">
    <property type="entry name" value="COMT-like"/>
</dbReference>
<dbReference type="InterPro" id="IPR029063">
    <property type="entry name" value="SAM-dependent_MTases_sf"/>
</dbReference>
<keyword evidence="7" id="KW-1185">Reference proteome</keyword>
<evidence type="ECO:0000256" key="3">
    <source>
        <dbReference type="ARBA" id="ARBA00022691"/>
    </source>
</evidence>
<dbReference type="OrthoDB" id="1606438at2759"/>
<name>A0A6G1G6F1_9PEZI</name>
<dbReference type="SUPFAM" id="SSF53335">
    <property type="entry name" value="S-adenosyl-L-methionine-dependent methyltransferases"/>
    <property type="match status" value="1"/>
</dbReference>
<feature type="domain" description="O-methyltransferase C-terminal" evidence="4">
    <location>
        <begin position="187"/>
        <end position="389"/>
    </location>
</feature>
<reference evidence="8" key="3">
    <citation type="submission" date="2025-04" db="UniProtKB">
        <authorList>
            <consortium name="RefSeq"/>
        </authorList>
    </citation>
    <scope>IDENTIFICATION</scope>
    <source>
        <strain evidence="8">CBS 781.70</strain>
    </source>
</reference>
<evidence type="ECO:0000259" key="5">
    <source>
        <dbReference type="Pfam" id="PF08100"/>
    </source>
</evidence>
<dbReference type="Pfam" id="PF08100">
    <property type="entry name" value="Dimerisation"/>
    <property type="match status" value="1"/>
</dbReference>
<keyword evidence="1 6" id="KW-0489">Methyltransferase</keyword>
<dbReference type="Pfam" id="PF00891">
    <property type="entry name" value="Methyltransf_2"/>
    <property type="match status" value="1"/>
</dbReference>
<feature type="domain" description="O-methyltransferase dimerisation" evidence="5">
    <location>
        <begin position="74"/>
        <end position="145"/>
    </location>
</feature>
<dbReference type="RefSeq" id="XP_033535091.1">
    <property type="nucleotide sequence ID" value="XM_033679311.1"/>
</dbReference>
<evidence type="ECO:0000256" key="1">
    <source>
        <dbReference type="ARBA" id="ARBA00022603"/>
    </source>
</evidence>
<dbReference type="PANTHER" id="PTHR43712">
    <property type="entry name" value="PUTATIVE (AFU_ORTHOLOGUE AFUA_4G14580)-RELATED"/>
    <property type="match status" value="1"/>
</dbReference>
<dbReference type="PANTHER" id="PTHR43712:SF5">
    <property type="entry name" value="O-METHYLTRANSFERASE ASQN-RELATED"/>
    <property type="match status" value="1"/>
</dbReference>
<dbReference type="Gene3D" id="1.10.10.10">
    <property type="entry name" value="Winged helix-like DNA-binding domain superfamily/Winged helix DNA-binding domain"/>
    <property type="match status" value="1"/>
</dbReference>
<dbReference type="GO" id="GO:0032259">
    <property type="term" value="P:methylation"/>
    <property type="evidence" value="ECO:0007669"/>
    <property type="project" value="UniProtKB-KW"/>
</dbReference>
<evidence type="ECO:0000313" key="6">
    <source>
        <dbReference type="EMBL" id="KAF1813460.1"/>
    </source>
</evidence>
<dbReference type="InterPro" id="IPR036390">
    <property type="entry name" value="WH_DNA-bd_sf"/>
</dbReference>